<dbReference type="InterPro" id="IPR011551">
    <property type="entry name" value="NTP_PyrPHydrolase_MazG"/>
</dbReference>
<dbReference type="CDD" id="cd11528">
    <property type="entry name" value="NTP-PPase_MazG_Nterm"/>
    <property type="match status" value="1"/>
</dbReference>
<dbReference type="InterPro" id="IPR004518">
    <property type="entry name" value="MazG-like_dom"/>
</dbReference>
<sequence length="224" mass="24853">MANSLTGLTGVAKLVAVMNQLRSPGGCPWDAEQTHHSLLEYLLEESHELIDAIASGNRDDIREELGDVLLQVVFHARIAQEHETDPFDLAEIAELTANKLISRHPHVFGDETAQTAQDVEAIWHEKKKIEKNRASLLDGIPRTLPALMLATKMLKRTKHLEIPGTTALPTDFTDSLDSAERIGELLFEVVRIARAQKIDPEAALRAAIREYEVKVTAVEAKDLT</sequence>
<dbReference type="GO" id="GO:0046081">
    <property type="term" value="P:dUTP catabolic process"/>
    <property type="evidence" value="ECO:0007669"/>
    <property type="project" value="TreeGrafter"/>
</dbReference>
<dbReference type="NCBIfam" id="TIGR00444">
    <property type="entry name" value="mazG"/>
    <property type="match status" value="1"/>
</dbReference>
<dbReference type="GO" id="GO:0006203">
    <property type="term" value="P:dGTP catabolic process"/>
    <property type="evidence" value="ECO:0007669"/>
    <property type="project" value="TreeGrafter"/>
</dbReference>
<dbReference type="PANTHER" id="PTHR30522">
    <property type="entry name" value="NUCLEOSIDE TRIPHOSPHATE PYROPHOSPHOHYDROLASE"/>
    <property type="match status" value="1"/>
</dbReference>
<gene>
    <name evidence="2" type="ORF">UFOPK1726_00156</name>
</gene>
<dbReference type="EMBL" id="CAEZTT010000008">
    <property type="protein sequence ID" value="CAB4568873.1"/>
    <property type="molecule type" value="Genomic_DNA"/>
</dbReference>
<dbReference type="Pfam" id="PF03819">
    <property type="entry name" value="MazG"/>
    <property type="match status" value="1"/>
</dbReference>
<feature type="domain" description="NTP pyrophosphohydrolase MazG-like" evidence="1">
    <location>
        <begin position="33"/>
        <end position="108"/>
    </location>
</feature>
<dbReference type="GO" id="GO:0046052">
    <property type="term" value="P:UTP catabolic process"/>
    <property type="evidence" value="ECO:0007669"/>
    <property type="project" value="TreeGrafter"/>
</dbReference>
<evidence type="ECO:0000313" key="2">
    <source>
        <dbReference type="EMBL" id="CAB4568873.1"/>
    </source>
</evidence>
<reference evidence="2" key="1">
    <citation type="submission" date="2020-05" db="EMBL/GenBank/DDBJ databases">
        <authorList>
            <person name="Chiriac C."/>
            <person name="Salcher M."/>
            <person name="Ghai R."/>
            <person name="Kavagutti S V."/>
        </authorList>
    </citation>
    <scope>NUCLEOTIDE SEQUENCE</scope>
</reference>
<dbReference type="PANTHER" id="PTHR30522:SF0">
    <property type="entry name" value="NUCLEOSIDE TRIPHOSPHATE PYROPHOSPHOHYDROLASE"/>
    <property type="match status" value="1"/>
</dbReference>
<proteinExistence type="predicted"/>
<dbReference type="GO" id="GO:0046076">
    <property type="term" value="P:dTTP catabolic process"/>
    <property type="evidence" value="ECO:0007669"/>
    <property type="project" value="TreeGrafter"/>
</dbReference>
<dbReference type="InterPro" id="IPR048015">
    <property type="entry name" value="NTP-PPase_MazG-like_N"/>
</dbReference>
<accession>A0A6J6E3P6</accession>
<organism evidence="2">
    <name type="scientific">freshwater metagenome</name>
    <dbReference type="NCBI Taxonomy" id="449393"/>
    <lineage>
        <taxon>unclassified sequences</taxon>
        <taxon>metagenomes</taxon>
        <taxon>ecological metagenomes</taxon>
    </lineage>
</organism>
<dbReference type="Gene3D" id="1.10.287.1080">
    <property type="entry name" value="MazG-like"/>
    <property type="match status" value="2"/>
</dbReference>
<dbReference type="FunFam" id="1.10.287.1080:FF:000001">
    <property type="entry name" value="Nucleoside triphosphate pyrophosphohydrolase"/>
    <property type="match status" value="1"/>
</dbReference>
<dbReference type="AlphaFoldDB" id="A0A6J6E3P6"/>
<dbReference type="SUPFAM" id="SSF101386">
    <property type="entry name" value="all-alpha NTP pyrophosphatases"/>
    <property type="match status" value="1"/>
</dbReference>
<dbReference type="GO" id="GO:0047429">
    <property type="term" value="F:nucleoside triphosphate diphosphatase activity"/>
    <property type="evidence" value="ECO:0007669"/>
    <property type="project" value="TreeGrafter"/>
</dbReference>
<dbReference type="GO" id="GO:0046061">
    <property type="term" value="P:dATP catabolic process"/>
    <property type="evidence" value="ECO:0007669"/>
    <property type="project" value="TreeGrafter"/>
</dbReference>
<evidence type="ECO:0000259" key="1">
    <source>
        <dbReference type="Pfam" id="PF03819"/>
    </source>
</evidence>
<dbReference type="GO" id="GO:0006950">
    <property type="term" value="P:response to stress"/>
    <property type="evidence" value="ECO:0007669"/>
    <property type="project" value="UniProtKB-ARBA"/>
</dbReference>
<dbReference type="GO" id="GO:0046047">
    <property type="term" value="P:TTP catabolic process"/>
    <property type="evidence" value="ECO:0007669"/>
    <property type="project" value="TreeGrafter"/>
</dbReference>
<name>A0A6J6E3P6_9ZZZZ</name>
<protein>
    <submittedName>
        <fullName evidence="2">Unannotated protein</fullName>
    </submittedName>
</protein>